<organism evidence="1 2">
    <name type="scientific">Microbacterium mangrovi</name>
    <dbReference type="NCBI Taxonomy" id="1348253"/>
    <lineage>
        <taxon>Bacteria</taxon>
        <taxon>Bacillati</taxon>
        <taxon>Actinomycetota</taxon>
        <taxon>Actinomycetes</taxon>
        <taxon>Micrococcales</taxon>
        <taxon>Microbacteriaceae</taxon>
        <taxon>Microbacterium</taxon>
    </lineage>
</organism>
<dbReference type="OrthoDB" id="5020792at2"/>
<sequence length="68" mass="7025">MSVEMLFGGQSFTIAGRSVADVQAEIDGILLSGMPGWVQAYDGHGGRSQSLLLITPGVSVALVEFAEG</sequence>
<gene>
    <name evidence="1" type="ORF">LK09_07420</name>
</gene>
<accession>A0A0B2A5G3</accession>
<evidence type="ECO:0000313" key="2">
    <source>
        <dbReference type="Proteomes" id="UP000031030"/>
    </source>
</evidence>
<reference evidence="1 2" key="1">
    <citation type="submission" date="2014-11" db="EMBL/GenBank/DDBJ databases">
        <title>Genome sequence of Microbacterium mangrovi MUSC 115(T).</title>
        <authorList>
            <person name="Lee L.-H."/>
        </authorList>
    </citation>
    <scope>NUCLEOTIDE SEQUENCE [LARGE SCALE GENOMIC DNA]</scope>
    <source>
        <strain evidence="1 2">MUSC 115</strain>
    </source>
</reference>
<evidence type="ECO:0000313" key="1">
    <source>
        <dbReference type="EMBL" id="KHK98739.1"/>
    </source>
</evidence>
<dbReference type="EMBL" id="JTDK01000006">
    <property type="protein sequence ID" value="KHK98739.1"/>
    <property type="molecule type" value="Genomic_DNA"/>
</dbReference>
<dbReference type="AlphaFoldDB" id="A0A0B2A5G3"/>
<dbReference type="STRING" id="1348253.LK09_07420"/>
<name>A0A0B2A5G3_9MICO</name>
<dbReference type="RefSeq" id="WP_039397550.1">
    <property type="nucleotide sequence ID" value="NZ_JTDK01000006.1"/>
</dbReference>
<protein>
    <submittedName>
        <fullName evidence="1">Uncharacterized protein</fullName>
    </submittedName>
</protein>
<dbReference type="Proteomes" id="UP000031030">
    <property type="component" value="Unassembled WGS sequence"/>
</dbReference>
<comment type="caution">
    <text evidence="1">The sequence shown here is derived from an EMBL/GenBank/DDBJ whole genome shotgun (WGS) entry which is preliminary data.</text>
</comment>
<keyword evidence="2" id="KW-1185">Reference proteome</keyword>
<proteinExistence type="predicted"/>